<reference evidence="2" key="1">
    <citation type="journal article" date="2019" name="Int. J. Syst. Evol. Microbiol.">
        <title>The Global Catalogue of Microorganisms (GCM) 10K type strain sequencing project: providing services to taxonomists for standard genome sequencing and annotation.</title>
        <authorList>
            <consortium name="The Broad Institute Genomics Platform"/>
            <consortium name="The Broad Institute Genome Sequencing Center for Infectious Disease"/>
            <person name="Wu L."/>
            <person name="Ma J."/>
        </authorList>
    </citation>
    <scope>NUCLEOTIDE SEQUENCE [LARGE SCALE GENOMIC DNA]</scope>
    <source>
        <strain evidence="2">KCTC 52416</strain>
    </source>
</reference>
<proteinExistence type="predicted"/>
<dbReference type="RefSeq" id="WP_379019214.1">
    <property type="nucleotide sequence ID" value="NZ_JBHRTA010000008.1"/>
</dbReference>
<gene>
    <name evidence="1" type="ORF">ACFOET_02470</name>
</gene>
<keyword evidence="2" id="KW-1185">Reference proteome</keyword>
<comment type="caution">
    <text evidence="1">The sequence shown here is derived from an EMBL/GenBank/DDBJ whole genome shotgun (WGS) entry which is preliminary data.</text>
</comment>
<accession>A0ABV7JEH9</accession>
<dbReference type="EMBL" id="JBHRTA010000008">
    <property type="protein sequence ID" value="MFC3196471.1"/>
    <property type="molecule type" value="Genomic_DNA"/>
</dbReference>
<dbReference type="Proteomes" id="UP001595526">
    <property type="component" value="Unassembled WGS sequence"/>
</dbReference>
<evidence type="ECO:0000313" key="1">
    <source>
        <dbReference type="EMBL" id="MFC3196471.1"/>
    </source>
</evidence>
<evidence type="ECO:0000313" key="2">
    <source>
        <dbReference type="Proteomes" id="UP001595526"/>
    </source>
</evidence>
<name>A0ABV7JEH9_9SPHI</name>
<sequence length="105" mass="11588">MMRAISSRKHRALTAALQQLAELAAEHDRNGVAAGDIHEGLSALSDTYGRYEALLAELAETIAVYEKLHHDLRVNVLGPGLRKLRRRAKAGNGELPLPEGLQLRW</sequence>
<protein>
    <submittedName>
        <fullName evidence="1">Uncharacterized protein</fullName>
    </submittedName>
</protein>
<organism evidence="1 2">
    <name type="scientific">Parapedobacter deserti</name>
    <dbReference type="NCBI Taxonomy" id="1912957"/>
    <lineage>
        <taxon>Bacteria</taxon>
        <taxon>Pseudomonadati</taxon>
        <taxon>Bacteroidota</taxon>
        <taxon>Sphingobacteriia</taxon>
        <taxon>Sphingobacteriales</taxon>
        <taxon>Sphingobacteriaceae</taxon>
        <taxon>Parapedobacter</taxon>
    </lineage>
</organism>